<dbReference type="InterPro" id="IPR023346">
    <property type="entry name" value="Lysozyme-like_dom_sf"/>
</dbReference>
<dbReference type="SMART" id="SM00062">
    <property type="entry name" value="PBPb"/>
    <property type="match status" value="1"/>
</dbReference>
<dbReference type="CDD" id="cd01009">
    <property type="entry name" value="PBP2_YfhD_N"/>
    <property type="match status" value="1"/>
</dbReference>
<reference evidence="7 8" key="1">
    <citation type="journal article" date="2014" name="Syst. Appl. Microbiol.">
        <title>Complete genomes of freshwater sulfur oxidizers Sulfuricella denitrificans skB26 and Sulfuritalea hydrogenivorans sk43H: genetic insights into the sulfur oxidation pathway of betaproteobacteria.</title>
        <authorList>
            <person name="Watanabe T."/>
            <person name="Kojima H."/>
            <person name="Fukui M."/>
        </authorList>
    </citation>
    <scope>NUCLEOTIDE SEQUENCE [LARGE SCALE GENOMIC DNA]</scope>
    <source>
        <strain evidence="7">DSM22779</strain>
    </source>
</reference>
<dbReference type="AlphaFoldDB" id="W0SBU2"/>
<evidence type="ECO:0000256" key="2">
    <source>
        <dbReference type="ARBA" id="ARBA00007734"/>
    </source>
</evidence>
<organism evidence="7 8">
    <name type="scientific">Sulfuritalea hydrogenivorans sk43H</name>
    <dbReference type="NCBI Taxonomy" id="1223802"/>
    <lineage>
        <taxon>Bacteria</taxon>
        <taxon>Pseudomonadati</taxon>
        <taxon>Pseudomonadota</taxon>
        <taxon>Betaproteobacteria</taxon>
        <taxon>Nitrosomonadales</taxon>
        <taxon>Sterolibacteriaceae</taxon>
        <taxon>Sulfuritalea</taxon>
    </lineage>
</organism>
<evidence type="ECO:0000256" key="5">
    <source>
        <dbReference type="SAM" id="SignalP"/>
    </source>
</evidence>
<keyword evidence="3 5" id="KW-0732">Signal</keyword>
<comment type="subcellular location">
    <subcellularLocation>
        <location evidence="1">Cell outer membrane</location>
        <topology evidence="1">Peripheral membrane protein</topology>
    </subcellularLocation>
</comment>
<feature type="signal peptide" evidence="5">
    <location>
        <begin position="1"/>
        <end position="17"/>
    </location>
</feature>
<name>W0SBU2_9PROT</name>
<feature type="chain" id="PRO_5004794856" evidence="5">
    <location>
        <begin position="18"/>
        <end position="456"/>
    </location>
</feature>
<dbReference type="STRING" id="1223802.SUTH_00882"/>
<dbReference type="PANTHER" id="PTHR35936:SF32">
    <property type="entry name" value="MEMBRANE-BOUND LYTIC MUREIN TRANSGLYCOSYLASE F"/>
    <property type="match status" value="1"/>
</dbReference>
<evidence type="ECO:0000256" key="4">
    <source>
        <dbReference type="ARBA" id="ARBA00023237"/>
    </source>
</evidence>
<evidence type="ECO:0000256" key="1">
    <source>
        <dbReference type="ARBA" id="ARBA00004339"/>
    </source>
</evidence>
<dbReference type="SUPFAM" id="SSF53850">
    <property type="entry name" value="Periplasmic binding protein-like II"/>
    <property type="match status" value="1"/>
</dbReference>
<dbReference type="InterPro" id="IPR000189">
    <property type="entry name" value="Transglyc_AS"/>
</dbReference>
<dbReference type="Gene3D" id="3.40.190.10">
    <property type="entry name" value="Periplasmic binding protein-like II"/>
    <property type="match status" value="2"/>
</dbReference>
<evidence type="ECO:0000313" key="7">
    <source>
        <dbReference type="EMBL" id="BAO28689.1"/>
    </source>
</evidence>
<dbReference type="SUPFAM" id="SSF53955">
    <property type="entry name" value="Lysozyme-like"/>
    <property type="match status" value="1"/>
</dbReference>
<evidence type="ECO:0000313" key="8">
    <source>
        <dbReference type="Proteomes" id="UP000031637"/>
    </source>
</evidence>
<dbReference type="GO" id="GO:0009279">
    <property type="term" value="C:cell outer membrane"/>
    <property type="evidence" value="ECO:0007669"/>
    <property type="project" value="UniProtKB-SubCell"/>
</dbReference>
<feature type="domain" description="Solute-binding protein family 3/N-terminal" evidence="6">
    <location>
        <begin position="30"/>
        <end position="249"/>
    </location>
</feature>
<accession>W0SBU2</accession>
<dbReference type="InterPro" id="IPR008258">
    <property type="entry name" value="Transglycosylase_SLT_dom_1"/>
</dbReference>
<dbReference type="GO" id="GO:0009253">
    <property type="term" value="P:peptidoglycan catabolic process"/>
    <property type="evidence" value="ECO:0007669"/>
    <property type="project" value="TreeGrafter"/>
</dbReference>
<dbReference type="Pfam" id="PF00497">
    <property type="entry name" value="SBP_bac_3"/>
    <property type="match status" value="1"/>
</dbReference>
<evidence type="ECO:0000256" key="3">
    <source>
        <dbReference type="ARBA" id="ARBA00022729"/>
    </source>
</evidence>
<dbReference type="Proteomes" id="UP000031637">
    <property type="component" value="Chromosome"/>
</dbReference>
<dbReference type="PANTHER" id="PTHR35936">
    <property type="entry name" value="MEMBRANE-BOUND LYTIC MUREIN TRANSGLYCOSYLASE F"/>
    <property type="match status" value="1"/>
</dbReference>
<dbReference type="Pfam" id="PF01464">
    <property type="entry name" value="SLT"/>
    <property type="match status" value="1"/>
</dbReference>
<dbReference type="KEGG" id="shd:SUTH_00882"/>
<dbReference type="HOGENOM" id="CLU_027494_0_1_4"/>
<proteinExistence type="inferred from homology"/>
<dbReference type="RefSeq" id="WP_171817310.1">
    <property type="nucleotide sequence ID" value="NZ_AP012547.1"/>
</dbReference>
<gene>
    <name evidence="7" type="ORF">SUTH_00882</name>
</gene>
<keyword evidence="4" id="KW-0472">Membrane</keyword>
<dbReference type="Gene3D" id="1.10.530.10">
    <property type="match status" value="1"/>
</dbReference>
<dbReference type="PROSITE" id="PS00922">
    <property type="entry name" value="TRANSGLYCOSYLASE"/>
    <property type="match status" value="1"/>
</dbReference>
<dbReference type="InterPro" id="IPR001638">
    <property type="entry name" value="Solute-binding_3/MltF_N"/>
</dbReference>
<protein>
    <submittedName>
        <fullName evidence="7">Putative soluble lytic transglycosylase fused to an ABC-type amino acid-binding protein</fullName>
    </submittedName>
</protein>
<keyword evidence="8" id="KW-1185">Reference proteome</keyword>
<evidence type="ECO:0000259" key="6">
    <source>
        <dbReference type="SMART" id="SM00062"/>
    </source>
</evidence>
<dbReference type="EMBL" id="AP012547">
    <property type="protein sequence ID" value="BAO28689.1"/>
    <property type="molecule type" value="Genomic_DNA"/>
</dbReference>
<dbReference type="NCBIfam" id="NF008112">
    <property type="entry name" value="PRK10859.1"/>
    <property type="match status" value="1"/>
</dbReference>
<comment type="similarity">
    <text evidence="2">Belongs to the transglycosylase Slt family.</text>
</comment>
<dbReference type="GO" id="GO:0008933">
    <property type="term" value="F:peptidoglycan lytic transglycosylase activity"/>
    <property type="evidence" value="ECO:0007669"/>
    <property type="project" value="InterPro"/>
</dbReference>
<sequence>MSTLLRLICCLALACLAACTRIDPPEAEGRLVVAVRETPAFFRQEGETASGFEHDLVTAFADSLGLKVRFIKAADSQELNDLALAGRVHLAASMPLGNSQLQYSTPIRSLNQWIVGHSDALGPEKMSDLAGQTVEVIAGSPLADTLRGLDEKSRPIVVEVPGVNEMELLERVAGRKTALVAVHGIHLDLGVNFHPELEPLLQLPGKLEFGWAFGGEKAGELRARADAFIAATRADGTLARIHDRYFGHIKRINAEGIAKFLDDTRSKLPNWRRHFQSAQDLSGIDWRLLAALAYQESHWDPLATSPTNVRGMMMLTEDTADYLRVKNRLDANESIRAGARYLAELMEQIPDAKDPDRLWLALSAYNLGMGHFRGARSIAKSMKRDPDVWYDMKQVLPQLARPEIYARLKSGAARGGEAVIMVENIRSYYDILSRFEPAYSSPYPVQSALSVNASPR</sequence>
<keyword evidence="4" id="KW-0998">Cell outer membrane</keyword>
<dbReference type="CDD" id="cd13403">
    <property type="entry name" value="MLTF-like"/>
    <property type="match status" value="1"/>
</dbReference>